<dbReference type="Pfam" id="PF14276">
    <property type="entry name" value="DUF4363"/>
    <property type="match status" value="1"/>
</dbReference>
<keyword evidence="1" id="KW-1133">Transmembrane helix</keyword>
<name>A0ABP3UDA5_9CLOT</name>
<organism evidence="2 3">
    <name type="scientific">Clostridium malenominatum</name>
    <dbReference type="NCBI Taxonomy" id="1539"/>
    <lineage>
        <taxon>Bacteria</taxon>
        <taxon>Bacillati</taxon>
        <taxon>Bacillota</taxon>
        <taxon>Clostridia</taxon>
        <taxon>Eubacteriales</taxon>
        <taxon>Clostridiaceae</taxon>
        <taxon>Clostridium</taxon>
    </lineage>
</organism>
<sequence length="123" mass="14502">MYGRRDMRIYIMFVWLIAFIFLWMAIYRVLPKNQIESKLQSIEENIKRDDWTEAKKQMEELKGIYINNRGVIQINNATEAFINFDYTFGQLDYAVQAESKNALEYVGALMYSLDYVVTAFSGP</sequence>
<evidence type="ECO:0000256" key="1">
    <source>
        <dbReference type="SAM" id="Phobius"/>
    </source>
</evidence>
<feature type="transmembrane region" description="Helical" evidence="1">
    <location>
        <begin position="9"/>
        <end position="30"/>
    </location>
</feature>
<evidence type="ECO:0008006" key="4">
    <source>
        <dbReference type="Google" id="ProtNLM"/>
    </source>
</evidence>
<keyword evidence="3" id="KW-1185">Reference proteome</keyword>
<reference evidence="3" key="1">
    <citation type="journal article" date="2019" name="Int. J. Syst. Evol. Microbiol.">
        <title>The Global Catalogue of Microorganisms (GCM) 10K type strain sequencing project: providing services to taxonomists for standard genome sequencing and annotation.</title>
        <authorList>
            <consortium name="The Broad Institute Genomics Platform"/>
            <consortium name="The Broad Institute Genome Sequencing Center for Infectious Disease"/>
            <person name="Wu L."/>
            <person name="Ma J."/>
        </authorList>
    </citation>
    <scope>NUCLEOTIDE SEQUENCE [LARGE SCALE GENOMIC DNA]</scope>
    <source>
        <strain evidence="3">JCM 1405</strain>
    </source>
</reference>
<accession>A0ABP3UDA5</accession>
<dbReference type="Proteomes" id="UP001500339">
    <property type="component" value="Unassembled WGS sequence"/>
</dbReference>
<dbReference type="EMBL" id="BAAACF010000003">
    <property type="protein sequence ID" value="GAA0727502.1"/>
    <property type="molecule type" value="Genomic_DNA"/>
</dbReference>
<keyword evidence="1" id="KW-0812">Transmembrane</keyword>
<dbReference type="InterPro" id="IPR025373">
    <property type="entry name" value="DUF4363"/>
</dbReference>
<proteinExistence type="predicted"/>
<keyword evidence="1" id="KW-0472">Membrane</keyword>
<gene>
    <name evidence="2" type="ORF">GCM10008905_25150</name>
</gene>
<protein>
    <recommendedName>
        <fullName evidence="4">DUF4363 family protein</fullName>
    </recommendedName>
</protein>
<evidence type="ECO:0000313" key="3">
    <source>
        <dbReference type="Proteomes" id="UP001500339"/>
    </source>
</evidence>
<evidence type="ECO:0000313" key="2">
    <source>
        <dbReference type="EMBL" id="GAA0727502.1"/>
    </source>
</evidence>
<comment type="caution">
    <text evidence="2">The sequence shown here is derived from an EMBL/GenBank/DDBJ whole genome shotgun (WGS) entry which is preliminary data.</text>
</comment>